<evidence type="ECO:0000259" key="1">
    <source>
        <dbReference type="Pfam" id="PF12697"/>
    </source>
</evidence>
<dbReference type="PANTHER" id="PTHR43798:SF33">
    <property type="entry name" value="HYDROLASE, PUTATIVE (AFU_ORTHOLOGUE AFUA_2G14860)-RELATED"/>
    <property type="match status" value="1"/>
</dbReference>
<dbReference type="InterPro" id="IPR029058">
    <property type="entry name" value="AB_hydrolase_fold"/>
</dbReference>
<evidence type="ECO:0000313" key="2">
    <source>
        <dbReference type="EMBL" id="CAA9892060.1"/>
    </source>
</evidence>
<dbReference type="GO" id="GO:0016787">
    <property type="term" value="F:hydrolase activity"/>
    <property type="evidence" value="ECO:0007669"/>
    <property type="project" value="UniProtKB-KW"/>
</dbReference>
<reference evidence="2 3" key="1">
    <citation type="submission" date="2020-02" db="EMBL/GenBank/DDBJ databases">
        <authorList>
            <person name="Hogendoorn C."/>
        </authorList>
    </citation>
    <scope>NUCLEOTIDE SEQUENCE [LARGE SCALE GENOMIC DNA]</scope>
    <source>
        <strain evidence="2">METHB21</strain>
    </source>
</reference>
<gene>
    <name evidence="2" type="ORF">METHB2_580002</name>
</gene>
<dbReference type="AlphaFoldDB" id="A0A8S0WKL7"/>
<dbReference type="GO" id="GO:0016020">
    <property type="term" value="C:membrane"/>
    <property type="evidence" value="ECO:0007669"/>
    <property type="project" value="TreeGrafter"/>
</dbReference>
<dbReference type="InterPro" id="IPR000073">
    <property type="entry name" value="AB_hydrolase_1"/>
</dbReference>
<dbReference type="PRINTS" id="PR00111">
    <property type="entry name" value="ABHYDROLASE"/>
</dbReference>
<dbReference type="InterPro" id="IPR050266">
    <property type="entry name" value="AB_hydrolase_sf"/>
</dbReference>
<keyword evidence="3" id="KW-1185">Reference proteome</keyword>
<comment type="caution">
    <text evidence="2">The sequence shown here is derived from an EMBL/GenBank/DDBJ whole genome shotgun (WGS) entry which is preliminary data.</text>
</comment>
<evidence type="ECO:0000313" key="3">
    <source>
        <dbReference type="Proteomes" id="UP000494216"/>
    </source>
</evidence>
<organism evidence="2 3">
    <name type="scientific">Candidatus Methylobacter favarea</name>
    <dbReference type="NCBI Taxonomy" id="2707345"/>
    <lineage>
        <taxon>Bacteria</taxon>
        <taxon>Pseudomonadati</taxon>
        <taxon>Pseudomonadota</taxon>
        <taxon>Gammaproteobacteria</taxon>
        <taxon>Methylococcales</taxon>
        <taxon>Methylococcaceae</taxon>
        <taxon>Methylobacter</taxon>
    </lineage>
</organism>
<dbReference type="Proteomes" id="UP000494216">
    <property type="component" value="Unassembled WGS sequence"/>
</dbReference>
<proteinExistence type="predicted"/>
<dbReference type="SUPFAM" id="SSF53474">
    <property type="entry name" value="alpha/beta-Hydrolases"/>
    <property type="match status" value="1"/>
</dbReference>
<dbReference type="PANTHER" id="PTHR43798">
    <property type="entry name" value="MONOACYLGLYCEROL LIPASE"/>
    <property type="match status" value="1"/>
</dbReference>
<keyword evidence="2" id="KW-0378">Hydrolase</keyword>
<dbReference type="Pfam" id="PF12697">
    <property type="entry name" value="Abhydrolase_6"/>
    <property type="match status" value="1"/>
</dbReference>
<name>A0A8S0WKL7_9GAMM</name>
<sequence length="302" mass="33739">MNRTIQQHMITVPGEHGLFSIEYLTAGQGTPVLLLHGAADSAQSWQWIMPHLASEHSLYALSLPGFGGSDQSARRDYSPRRLTDFVLSFLDYLGLERVSVIGHSLGGLIAAHLSLQHPIRVVAMALISSAGLGYEVSPMVRKLIVPGAGEFLSFWCKTPLGAWQWSVGLSQLLFFKTESIPWAWYCQLYRLALIPRYMEAIVLALRTNNTLWSQWESVIVLDRLHQLTMPVLVLWGDRDQIFPVRQGQSAVERLTCGQLIVLPNCGHMAQVEQSRQVVLALEVFLAATEDRPSKINRASSCY</sequence>
<accession>A0A8S0WKL7</accession>
<feature type="domain" description="AB hydrolase-1" evidence="1">
    <location>
        <begin position="32"/>
        <end position="278"/>
    </location>
</feature>
<protein>
    <submittedName>
        <fullName evidence="2">Alpha/beta hydrolase fold protein</fullName>
    </submittedName>
</protein>
<dbReference type="EMBL" id="CADCXN010000089">
    <property type="protein sequence ID" value="CAA9892060.1"/>
    <property type="molecule type" value="Genomic_DNA"/>
</dbReference>
<dbReference type="Gene3D" id="3.40.50.1820">
    <property type="entry name" value="alpha/beta hydrolase"/>
    <property type="match status" value="1"/>
</dbReference>
<dbReference type="RefSeq" id="WP_174626862.1">
    <property type="nucleotide sequence ID" value="NZ_CADCXN010000089.1"/>
</dbReference>